<dbReference type="SMART" id="SM00053">
    <property type="entry name" value="DYNc"/>
    <property type="match status" value="1"/>
</dbReference>
<name>A0A914QUN0_9BILA</name>
<dbReference type="PROSITE" id="PS51388">
    <property type="entry name" value="GED"/>
    <property type="match status" value="1"/>
</dbReference>
<dbReference type="GO" id="GO:0005525">
    <property type="term" value="F:GTP binding"/>
    <property type="evidence" value="ECO:0007669"/>
    <property type="project" value="InterPro"/>
</dbReference>
<dbReference type="PANTHER" id="PTHR11566">
    <property type="entry name" value="DYNAMIN"/>
    <property type="match status" value="1"/>
</dbReference>
<dbReference type="InterPro" id="IPR030381">
    <property type="entry name" value="G_DYNAMIN_dom"/>
</dbReference>
<feature type="domain" description="Dynamin-type G" evidence="5">
    <location>
        <begin position="22"/>
        <end position="288"/>
    </location>
</feature>
<keyword evidence="3" id="KW-0175">Coiled coil</keyword>
<sequence length="595" mass="67571">MESLISVISDLRKISNNVGLSQLELPQIIVVGSQSSGKSSVLEGIVGWDFLPRGTEMVTRRPLVLNLVNMPENDRRRQQTGLTGDWATFEHLPIRRFTNFEEVRKEIEDDTFNVVGNDKNVSPIPIHLTIYSSKVIDLTLVDLPGIVRVPIENQPPTIAEDIMQIIHEYIKSPKSLILAVTPANQDIATSDGLDLARTYDPEGNRTLCVLTKLDEMGRGTNALRMLTGQTIPLLINHIAENLPELRAGVDNMFIDQQATLENYGEAAVVVDHSRITTQIIRKFADLFKELIMGYDDLDTTQLTGGAIIGKEFRNFSYFDHIIPDEGLTRSAVITAMRNAHGSRVSLFVPEHALEVLAKHQNKRLREPSINFVDTIKAELLQIVGYCTNKIIEEEGNRFPRLYARLNTVASDIVNARLQPTKDFVKKIVDLQLHYNNFKHPEFKEELDEETKKKIANYNATASLSFTEDKKENANSAVSEGFHSESSSLSSQNSDKFTLDEIRNSIVLRYYVIQYYIIVRNSLQDLLPKAIMMELVNYVKENIQEELEEIIKKSDDVEQLTKENEAITERREEIKEKLEELKHAKMILENIAELKV</sequence>
<evidence type="ECO:0000259" key="4">
    <source>
        <dbReference type="PROSITE" id="PS51388"/>
    </source>
</evidence>
<dbReference type="SUPFAM" id="SSF52540">
    <property type="entry name" value="P-loop containing nucleoside triphosphate hydrolases"/>
    <property type="match status" value="1"/>
</dbReference>
<dbReference type="PROSITE" id="PS51718">
    <property type="entry name" value="G_DYNAMIN_2"/>
    <property type="match status" value="1"/>
</dbReference>
<dbReference type="Pfam" id="PF01031">
    <property type="entry name" value="Dynamin_M"/>
    <property type="match status" value="1"/>
</dbReference>
<keyword evidence="6" id="KW-1185">Reference proteome</keyword>
<dbReference type="AlphaFoldDB" id="A0A914QUN0"/>
<dbReference type="InterPro" id="IPR045063">
    <property type="entry name" value="Dynamin_N"/>
</dbReference>
<feature type="domain" description="GED" evidence="4">
    <location>
        <begin position="504"/>
        <end position="595"/>
    </location>
</feature>
<dbReference type="WBParaSite" id="PDA_v2.g7856.t1">
    <property type="protein sequence ID" value="PDA_v2.g7856.t1"/>
    <property type="gene ID" value="PDA_v2.g7856"/>
</dbReference>
<evidence type="ECO:0000256" key="2">
    <source>
        <dbReference type="ARBA" id="ARBA00023134"/>
    </source>
</evidence>
<feature type="coiled-coil region" evidence="3">
    <location>
        <begin position="539"/>
        <end position="590"/>
    </location>
</feature>
<dbReference type="CDD" id="cd08771">
    <property type="entry name" value="DLP_1"/>
    <property type="match status" value="1"/>
</dbReference>
<evidence type="ECO:0000256" key="3">
    <source>
        <dbReference type="SAM" id="Coils"/>
    </source>
</evidence>
<dbReference type="GO" id="GO:0005737">
    <property type="term" value="C:cytoplasm"/>
    <property type="evidence" value="ECO:0007669"/>
    <property type="project" value="TreeGrafter"/>
</dbReference>
<dbReference type="GO" id="GO:0016020">
    <property type="term" value="C:membrane"/>
    <property type="evidence" value="ECO:0007669"/>
    <property type="project" value="TreeGrafter"/>
</dbReference>
<dbReference type="SMART" id="SM00302">
    <property type="entry name" value="GED"/>
    <property type="match status" value="1"/>
</dbReference>
<dbReference type="GO" id="GO:0008017">
    <property type="term" value="F:microtubule binding"/>
    <property type="evidence" value="ECO:0007669"/>
    <property type="project" value="TreeGrafter"/>
</dbReference>
<dbReference type="Proteomes" id="UP000887578">
    <property type="component" value="Unplaced"/>
</dbReference>
<keyword evidence="2" id="KW-0342">GTP-binding</keyword>
<protein>
    <submittedName>
        <fullName evidence="7">Dynamin-like protein</fullName>
    </submittedName>
</protein>
<dbReference type="PANTHER" id="PTHR11566:SF21">
    <property type="entry name" value="DYNAMIN RELATED PROTEIN 1, ISOFORM A"/>
    <property type="match status" value="1"/>
</dbReference>
<accession>A0A914QUN0</accession>
<organism evidence="6 7">
    <name type="scientific">Panagrolaimus davidi</name>
    <dbReference type="NCBI Taxonomy" id="227884"/>
    <lineage>
        <taxon>Eukaryota</taxon>
        <taxon>Metazoa</taxon>
        <taxon>Ecdysozoa</taxon>
        <taxon>Nematoda</taxon>
        <taxon>Chromadorea</taxon>
        <taxon>Rhabditida</taxon>
        <taxon>Tylenchina</taxon>
        <taxon>Panagrolaimomorpha</taxon>
        <taxon>Panagrolaimoidea</taxon>
        <taxon>Panagrolaimidae</taxon>
        <taxon>Panagrolaimus</taxon>
    </lineage>
</organism>
<evidence type="ECO:0000259" key="5">
    <source>
        <dbReference type="PROSITE" id="PS51718"/>
    </source>
</evidence>
<dbReference type="Gene3D" id="1.20.120.1240">
    <property type="entry name" value="Dynamin, middle domain"/>
    <property type="match status" value="1"/>
</dbReference>
<dbReference type="Gene3D" id="3.40.50.300">
    <property type="entry name" value="P-loop containing nucleotide triphosphate hydrolases"/>
    <property type="match status" value="1"/>
</dbReference>
<proteinExistence type="predicted"/>
<evidence type="ECO:0000313" key="7">
    <source>
        <dbReference type="WBParaSite" id="PDA_v2.g7856.t1"/>
    </source>
</evidence>
<evidence type="ECO:0000313" key="6">
    <source>
        <dbReference type="Proteomes" id="UP000887578"/>
    </source>
</evidence>
<dbReference type="PRINTS" id="PR00195">
    <property type="entry name" value="DYNAMIN"/>
</dbReference>
<dbReference type="InterPro" id="IPR001401">
    <property type="entry name" value="Dynamin_GTPase"/>
</dbReference>
<dbReference type="InterPro" id="IPR027417">
    <property type="entry name" value="P-loop_NTPase"/>
</dbReference>
<dbReference type="InterPro" id="IPR003130">
    <property type="entry name" value="GED"/>
</dbReference>
<dbReference type="InterPro" id="IPR022812">
    <property type="entry name" value="Dynamin"/>
</dbReference>
<dbReference type="GO" id="GO:0005874">
    <property type="term" value="C:microtubule"/>
    <property type="evidence" value="ECO:0007669"/>
    <property type="project" value="TreeGrafter"/>
</dbReference>
<dbReference type="InterPro" id="IPR000375">
    <property type="entry name" value="Dynamin_stalk"/>
</dbReference>
<keyword evidence="1" id="KW-0547">Nucleotide-binding</keyword>
<dbReference type="GO" id="GO:0003924">
    <property type="term" value="F:GTPase activity"/>
    <property type="evidence" value="ECO:0007669"/>
    <property type="project" value="InterPro"/>
</dbReference>
<evidence type="ECO:0000256" key="1">
    <source>
        <dbReference type="ARBA" id="ARBA00022741"/>
    </source>
</evidence>
<dbReference type="Pfam" id="PF00350">
    <property type="entry name" value="Dynamin_N"/>
    <property type="match status" value="1"/>
</dbReference>
<dbReference type="Pfam" id="PF02212">
    <property type="entry name" value="GED"/>
    <property type="match status" value="1"/>
</dbReference>
<dbReference type="InterPro" id="IPR020850">
    <property type="entry name" value="GED_dom"/>
</dbReference>
<reference evidence="7" key="1">
    <citation type="submission" date="2022-11" db="UniProtKB">
        <authorList>
            <consortium name="WormBaseParasite"/>
        </authorList>
    </citation>
    <scope>IDENTIFICATION</scope>
</reference>